<evidence type="ECO:0000313" key="2">
    <source>
        <dbReference type="Proteomes" id="UP000315369"/>
    </source>
</evidence>
<dbReference type="CDD" id="cd00081">
    <property type="entry name" value="Hint"/>
    <property type="match status" value="1"/>
</dbReference>
<dbReference type="EMBL" id="VIFM01000324">
    <property type="protein sequence ID" value="TQF09635.1"/>
    <property type="molecule type" value="Genomic_DNA"/>
</dbReference>
<gene>
    <name evidence="1" type="ORF">FJV41_43585</name>
</gene>
<dbReference type="SUPFAM" id="SSF51294">
    <property type="entry name" value="Hedgehog/intein (Hint) domain"/>
    <property type="match status" value="1"/>
</dbReference>
<dbReference type="AlphaFoldDB" id="A0A540WKT5"/>
<dbReference type="InterPro" id="IPR006141">
    <property type="entry name" value="Intein_N"/>
</dbReference>
<dbReference type="Proteomes" id="UP000315369">
    <property type="component" value="Unassembled WGS sequence"/>
</dbReference>
<protein>
    <recommendedName>
        <fullName evidence="3">Hint domain-containing protein</fullName>
    </recommendedName>
</protein>
<organism evidence="1 2">
    <name type="scientific">Myxococcus llanfairpwllgwyngyllgogerychwyrndrobwllllantysiliogogogochensis</name>
    <dbReference type="NCBI Taxonomy" id="2590453"/>
    <lineage>
        <taxon>Bacteria</taxon>
        <taxon>Pseudomonadati</taxon>
        <taxon>Myxococcota</taxon>
        <taxon>Myxococcia</taxon>
        <taxon>Myxococcales</taxon>
        <taxon>Cystobacterineae</taxon>
        <taxon>Myxococcaceae</taxon>
        <taxon>Myxococcus</taxon>
    </lineage>
</organism>
<evidence type="ECO:0008006" key="3">
    <source>
        <dbReference type="Google" id="ProtNLM"/>
    </source>
</evidence>
<sequence length="604" mass="65694">MLLTTGWSNTLTPPKEDRANAQQLVERYDEAVKDSGVYRVDLDLANDGDWNFLVGRLTSAGKSERNAPELFRRLGFMRERALTRQAAGPQPANLEEGAWCNHFLKYSQDPISANGYTTFFPVVEVACKDGADYVYADLFNYDTNVAETNSVLLSSASGEEYGDGRAFDDVRAPATVATGKGRVLRMESLLMALGATIDQTSYLVERGAAVNLPPSMSFTHPRKVIPNTANAEIYACQLRGGNDCDYAVAGYQNGSLLPYPPAPAGVAASYSGSPGILNPADYWLFNAPYNYQNLYVPIRGVLNAGAENNFQCVLSKVDRARIQLITQDTARSCVYANQAEFIASLPLGANQTPLNVLTNMNWLFNTTGNGPSAASCGTDQIVNEFTRFSITITGKVRCNGVELPIFVVYPRGGSGVPGNIFFRNSCMASGTQVKLADGRVVPVEEVKMGDKVLANEQGTALTVTDISRGNEVKPMLRLRDSAGHDATLTEMHPVIMSTGEVVAARDLRVKDQVRTEKGTATLTSITQVSPEGQRVYNLALGTDTELLAVKKNGRTLYAGGFLVGDLRMQDALTLPKREQVSILQRLPKAWHQDFRNGIKPTVAR</sequence>
<comment type="caution">
    <text evidence="1">The sequence shown here is derived from an EMBL/GenBank/DDBJ whole genome shotgun (WGS) entry which is preliminary data.</text>
</comment>
<keyword evidence="2" id="KW-1185">Reference proteome</keyword>
<evidence type="ECO:0000313" key="1">
    <source>
        <dbReference type="EMBL" id="TQF09635.1"/>
    </source>
</evidence>
<dbReference type="GO" id="GO:0016539">
    <property type="term" value="P:intein-mediated protein splicing"/>
    <property type="evidence" value="ECO:0007669"/>
    <property type="project" value="InterPro"/>
</dbReference>
<proteinExistence type="predicted"/>
<dbReference type="Gene3D" id="2.170.16.10">
    <property type="entry name" value="Hedgehog/Intein (Hint) domain"/>
    <property type="match status" value="1"/>
</dbReference>
<name>A0A540WKT5_9BACT</name>
<dbReference type="OrthoDB" id="5521784at2"/>
<dbReference type="PROSITE" id="PS50817">
    <property type="entry name" value="INTEIN_N_TER"/>
    <property type="match status" value="1"/>
</dbReference>
<reference evidence="1 2" key="1">
    <citation type="submission" date="2019-06" db="EMBL/GenBank/DDBJ databases">
        <authorList>
            <person name="Livingstone P."/>
            <person name="Whitworth D."/>
        </authorList>
    </citation>
    <scope>NUCLEOTIDE SEQUENCE [LARGE SCALE GENOMIC DNA]</scope>
    <source>
        <strain evidence="1 2">AM401</strain>
    </source>
</reference>
<dbReference type="InterPro" id="IPR036844">
    <property type="entry name" value="Hint_dom_sf"/>
</dbReference>
<accession>A0A540WKT5</accession>